<dbReference type="KEGG" id="mcui:G8O30_11595"/>
<dbReference type="Pfam" id="PF07833">
    <property type="entry name" value="Cu_amine_oxidN1"/>
    <property type="match status" value="1"/>
</dbReference>
<organism evidence="2 3">
    <name type="scientific">Mangrovibacillus cuniculi</name>
    <dbReference type="NCBI Taxonomy" id="2593652"/>
    <lineage>
        <taxon>Bacteria</taxon>
        <taxon>Bacillati</taxon>
        <taxon>Bacillota</taxon>
        <taxon>Bacilli</taxon>
        <taxon>Bacillales</taxon>
        <taxon>Bacillaceae</taxon>
        <taxon>Mangrovibacillus</taxon>
    </lineage>
</organism>
<evidence type="ECO:0000313" key="2">
    <source>
        <dbReference type="EMBL" id="QPC47547.1"/>
    </source>
</evidence>
<dbReference type="Gene3D" id="3.30.457.10">
    <property type="entry name" value="Copper amine oxidase-like, N-terminal domain"/>
    <property type="match status" value="1"/>
</dbReference>
<dbReference type="AlphaFoldDB" id="A0A7S8CCT6"/>
<evidence type="ECO:0000259" key="1">
    <source>
        <dbReference type="Pfam" id="PF07833"/>
    </source>
</evidence>
<gene>
    <name evidence="2" type="ORF">G8O30_11595</name>
</gene>
<dbReference type="InterPro" id="IPR012854">
    <property type="entry name" value="Cu_amine_oxidase-like_N"/>
</dbReference>
<dbReference type="EMBL" id="CP049742">
    <property type="protein sequence ID" value="QPC47547.1"/>
    <property type="molecule type" value="Genomic_DNA"/>
</dbReference>
<accession>A0A7S8CCT6</accession>
<proteinExistence type="predicted"/>
<evidence type="ECO:0000313" key="3">
    <source>
        <dbReference type="Proteomes" id="UP000593626"/>
    </source>
</evidence>
<dbReference type="Proteomes" id="UP000593626">
    <property type="component" value="Chromosome"/>
</dbReference>
<sequence>MKQFIKIFISIVIILVGLTLPTKSLAASTTAKVYVNTDRIQFDVNPIINNGVTLVEFRSLFEALNISFEYISSSKIIKAQKGNLKVQLQIGSKTAYINGNKVTLDVAAKTVNGRTMIPLRFVGESTGSTVMWHGNVNEIDIYSSDYSGQKRVVSAGKMALRGMEWDMSVNEVMKKETAEFMYSDREFGQSILAYSLTKYNQDTVLYYYFENDALVAAMYDFIPYETLYHSWNEMESIHDFFHFQASAELGTGFYSTDDWNNIWTTWDQPTRNVILTVDDEDYYTSATLTFLKP</sequence>
<protein>
    <submittedName>
        <fullName evidence="2">Copper amine oxidase N-terminal domain-containing protein</fullName>
    </submittedName>
</protein>
<name>A0A7S8CCT6_9BACI</name>
<feature type="domain" description="Copper amine oxidase-like N-terminal" evidence="1">
    <location>
        <begin position="35"/>
        <end position="139"/>
    </location>
</feature>
<reference evidence="2 3" key="1">
    <citation type="submission" date="2019-07" db="EMBL/GenBank/DDBJ databases">
        <title>Genome sequence of 2 isolates from Red Sea Mangroves.</title>
        <authorList>
            <person name="Sefrji F."/>
            <person name="Michoud G."/>
            <person name="Merlino G."/>
            <person name="Daffonchio D."/>
        </authorList>
    </citation>
    <scope>NUCLEOTIDE SEQUENCE [LARGE SCALE GENOMIC DNA]</scope>
    <source>
        <strain evidence="2 3">R1DC41</strain>
    </source>
</reference>
<dbReference type="RefSeq" id="WP_239672217.1">
    <property type="nucleotide sequence ID" value="NZ_CP049742.1"/>
</dbReference>
<dbReference type="SUPFAM" id="SSF55383">
    <property type="entry name" value="Copper amine oxidase, domain N"/>
    <property type="match status" value="1"/>
</dbReference>
<keyword evidence="3" id="KW-1185">Reference proteome</keyword>
<dbReference type="InterPro" id="IPR036582">
    <property type="entry name" value="Mao_N_sf"/>
</dbReference>